<dbReference type="GO" id="GO:0043709">
    <property type="term" value="P:cell adhesion involved in single-species biofilm formation"/>
    <property type="evidence" value="ECO:0007669"/>
    <property type="project" value="TreeGrafter"/>
</dbReference>
<comment type="caution">
    <text evidence="6">The sequence shown here is derived from an EMBL/GenBank/DDBJ whole genome shotgun (WGS) entry which is preliminary data.</text>
</comment>
<feature type="domain" description="CBS" evidence="5">
    <location>
        <begin position="10"/>
        <end position="64"/>
    </location>
</feature>
<dbReference type="AlphaFoldDB" id="A0A2D3WGZ7"/>
<dbReference type="PROSITE" id="PS50887">
    <property type="entry name" value="GGDEF"/>
    <property type="match status" value="1"/>
</dbReference>
<organism evidence="6 7">
    <name type="scientific">Sulfuricurvum kujiense</name>
    <dbReference type="NCBI Taxonomy" id="148813"/>
    <lineage>
        <taxon>Bacteria</taxon>
        <taxon>Pseudomonadati</taxon>
        <taxon>Campylobacterota</taxon>
        <taxon>Epsilonproteobacteria</taxon>
        <taxon>Campylobacterales</taxon>
        <taxon>Sulfurimonadaceae</taxon>
        <taxon>Sulfuricurvum</taxon>
    </lineage>
</organism>
<dbReference type="InterPro" id="IPR000644">
    <property type="entry name" value="CBS_dom"/>
</dbReference>
<dbReference type="RefSeq" id="WP_294893936.1">
    <property type="nucleotide sequence ID" value="NZ_DLUI01000118.1"/>
</dbReference>
<feature type="domain" description="GGDEF" evidence="4">
    <location>
        <begin position="314"/>
        <end position="443"/>
    </location>
</feature>
<evidence type="ECO:0000256" key="2">
    <source>
        <dbReference type="ARBA" id="ARBA00034247"/>
    </source>
</evidence>
<dbReference type="Gene3D" id="3.30.70.270">
    <property type="match status" value="1"/>
</dbReference>
<dbReference type="InterPro" id="IPR043128">
    <property type="entry name" value="Rev_trsase/Diguanyl_cyclase"/>
</dbReference>
<dbReference type="EMBL" id="DLUI01000118">
    <property type="protein sequence ID" value="DAB37997.1"/>
    <property type="molecule type" value="Genomic_DNA"/>
</dbReference>
<keyword evidence="3" id="KW-0129">CBS domain</keyword>
<dbReference type="InterPro" id="IPR046342">
    <property type="entry name" value="CBS_dom_sf"/>
</dbReference>
<dbReference type="SMART" id="SM00116">
    <property type="entry name" value="CBS"/>
    <property type="match status" value="3"/>
</dbReference>
<dbReference type="PANTHER" id="PTHR45138">
    <property type="entry name" value="REGULATORY COMPONENTS OF SENSORY TRANSDUCTION SYSTEM"/>
    <property type="match status" value="1"/>
</dbReference>
<reference evidence="6 7" key="1">
    <citation type="journal article" date="2017" name="Front. Microbiol.">
        <title>Comparative Genomic Analysis of the Class Epsilonproteobacteria and Proposed Reclassification to Epsilonbacteraeota (phyl. nov.).</title>
        <authorList>
            <person name="Waite D.W."/>
            <person name="Vanwonterghem I."/>
            <person name="Rinke C."/>
            <person name="Parks D.H."/>
            <person name="Zhang Y."/>
            <person name="Takai K."/>
            <person name="Sievert S.M."/>
            <person name="Simon J."/>
            <person name="Campbell B.J."/>
            <person name="Hanson T.E."/>
            <person name="Woyke T."/>
            <person name="Klotz M.G."/>
            <person name="Hugenholtz P."/>
        </authorList>
    </citation>
    <scope>NUCLEOTIDE SEQUENCE [LARGE SCALE GENOMIC DNA]</scope>
    <source>
        <strain evidence="6">UBA12443</strain>
    </source>
</reference>
<evidence type="ECO:0000313" key="6">
    <source>
        <dbReference type="EMBL" id="DAB37997.1"/>
    </source>
</evidence>
<dbReference type="PROSITE" id="PS51371">
    <property type="entry name" value="CBS"/>
    <property type="match status" value="2"/>
</dbReference>
<evidence type="ECO:0000256" key="1">
    <source>
        <dbReference type="ARBA" id="ARBA00012528"/>
    </source>
</evidence>
<dbReference type="GO" id="GO:0005886">
    <property type="term" value="C:plasma membrane"/>
    <property type="evidence" value="ECO:0007669"/>
    <property type="project" value="TreeGrafter"/>
</dbReference>
<evidence type="ECO:0000313" key="7">
    <source>
        <dbReference type="Proteomes" id="UP000228859"/>
    </source>
</evidence>
<dbReference type="SUPFAM" id="SSF54631">
    <property type="entry name" value="CBS-domain pair"/>
    <property type="match status" value="2"/>
</dbReference>
<dbReference type="PANTHER" id="PTHR45138:SF9">
    <property type="entry name" value="DIGUANYLATE CYCLASE DGCM-RELATED"/>
    <property type="match status" value="1"/>
</dbReference>
<evidence type="ECO:0000259" key="5">
    <source>
        <dbReference type="PROSITE" id="PS51371"/>
    </source>
</evidence>
<dbReference type="FunFam" id="3.30.70.270:FF:000001">
    <property type="entry name" value="Diguanylate cyclase domain protein"/>
    <property type="match status" value="1"/>
</dbReference>
<protein>
    <recommendedName>
        <fullName evidence="1">diguanylate cyclase</fullName>
        <ecNumber evidence="1">2.7.7.65</ecNumber>
    </recommendedName>
</protein>
<gene>
    <name evidence="6" type="ORF">CFH83_08185</name>
</gene>
<dbReference type="Pfam" id="PF00990">
    <property type="entry name" value="GGDEF"/>
    <property type="match status" value="1"/>
</dbReference>
<dbReference type="GO" id="GO:1902201">
    <property type="term" value="P:negative regulation of bacterial-type flagellum-dependent cell motility"/>
    <property type="evidence" value="ECO:0007669"/>
    <property type="project" value="TreeGrafter"/>
</dbReference>
<dbReference type="EC" id="2.7.7.65" evidence="1"/>
<dbReference type="CDD" id="cd01949">
    <property type="entry name" value="GGDEF"/>
    <property type="match status" value="1"/>
</dbReference>
<name>A0A2D3WGZ7_9BACT</name>
<comment type="catalytic activity">
    <reaction evidence="2">
        <text>2 GTP = 3',3'-c-di-GMP + 2 diphosphate</text>
        <dbReference type="Rhea" id="RHEA:24898"/>
        <dbReference type="ChEBI" id="CHEBI:33019"/>
        <dbReference type="ChEBI" id="CHEBI:37565"/>
        <dbReference type="ChEBI" id="CHEBI:58805"/>
        <dbReference type="EC" id="2.7.7.65"/>
    </reaction>
</comment>
<dbReference type="GO" id="GO:0052621">
    <property type="term" value="F:diguanylate cyclase activity"/>
    <property type="evidence" value="ECO:0007669"/>
    <property type="project" value="UniProtKB-EC"/>
</dbReference>
<dbReference type="CDD" id="cd02205">
    <property type="entry name" value="CBS_pair_SF"/>
    <property type="match status" value="2"/>
</dbReference>
<proteinExistence type="predicted"/>
<dbReference type="Pfam" id="PF00571">
    <property type="entry name" value="CBS"/>
    <property type="match status" value="3"/>
</dbReference>
<dbReference type="InterPro" id="IPR050469">
    <property type="entry name" value="Diguanylate_Cyclase"/>
</dbReference>
<dbReference type="Proteomes" id="UP000228859">
    <property type="component" value="Unassembled WGS sequence"/>
</dbReference>
<dbReference type="SUPFAM" id="SSF55073">
    <property type="entry name" value="Nucleotide cyclase"/>
    <property type="match status" value="1"/>
</dbReference>
<evidence type="ECO:0000259" key="4">
    <source>
        <dbReference type="PROSITE" id="PS50887"/>
    </source>
</evidence>
<dbReference type="InterPro" id="IPR029787">
    <property type="entry name" value="Nucleotide_cyclase"/>
</dbReference>
<accession>A0A2D3WGZ7</accession>
<sequence>MFFPTLGLIATTDVISVDMYHTIQDALDKMHEHNHRSIIVVNKTLHYIITTKDIIRLRLEGIDFSTPLSQIILRPLPLIDKESNIINALNLTNDIDEHICVCNKDGSLYGLVTNSDIVGSVDPQVILESLQISTIFEKKYGYKSFSSTSVMLDVLEFMKDSLSDCVIIQDGGMAVGILTSKDVINFIGEGNCASIEVRDVMSSPVETLSEKASISEGLEYLRNGHFKRIVVTNDEGHVVGIVTQQDLISRTYLKWSQLMQDHFKQFEEITQILQQKNRHLTQLATKDSLTEIHNRHMFSELFSQEHSGAKREGTKLSLMMIDLDHFKQVNDTYGHNIGDYVLKNFVSLVVSTVREADLFARWGGEEFVLLLRNAGCEEAYGVGEKIRNSIELQPFEDVGHITCSIGITEITDDDSLHSAIERADGALYAAKDMGRNRTIACSNRV</sequence>
<dbReference type="InterPro" id="IPR000160">
    <property type="entry name" value="GGDEF_dom"/>
</dbReference>
<dbReference type="Gene3D" id="3.10.580.10">
    <property type="entry name" value="CBS-domain"/>
    <property type="match status" value="2"/>
</dbReference>
<dbReference type="NCBIfam" id="TIGR00254">
    <property type="entry name" value="GGDEF"/>
    <property type="match status" value="1"/>
</dbReference>
<evidence type="ECO:0000256" key="3">
    <source>
        <dbReference type="PROSITE-ProRule" id="PRU00703"/>
    </source>
</evidence>
<dbReference type="SMART" id="SM00267">
    <property type="entry name" value="GGDEF"/>
    <property type="match status" value="1"/>
</dbReference>
<feature type="domain" description="CBS" evidence="5">
    <location>
        <begin position="201"/>
        <end position="258"/>
    </location>
</feature>